<evidence type="ECO:0000313" key="2">
    <source>
        <dbReference type="Proteomes" id="UP000027222"/>
    </source>
</evidence>
<dbReference type="OrthoDB" id="4062651at2759"/>
<dbReference type="EMBL" id="KL142392">
    <property type="protein sequence ID" value="KDR71455.1"/>
    <property type="molecule type" value="Genomic_DNA"/>
</dbReference>
<keyword evidence="2" id="KW-1185">Reference proteome</keyword>
<accession>A0A067SKM2</accession>
<proteinExistence type="predicted"/>
<evidence type="ECO:0000313" key="1">
    <source>
        <dbReference type="EMBL" id="KDR71455.1"/>
    </source>
</evidence>
<dbReference type="AlphaFoldDB" id="A0A067SKM2"/>
<dbReference type="STRING" id="685588.A0A067SKM2"/>
<reference evidence="2" key="1">
    <citation type="journal article" date="2014" name="Proc. Natl. Acad. Sci. U.S.A.">
        <title>Extensive sampling of basidiomycete genomes demonstrates inadequacy of the white-rot/brown-rot paradigm for wood decay fungi.</title>
        <authorList>
            <person name="Riley R."/>
            <person name="Salamov A.A."/>
            <person name="Brown D.W."/>
            <person name="Nagy L.G."/>
            <person name="Floudas D."/>
            <person name="Held B.W."/>
            <person name="Levasseur A."/>
            <person name="Lombard V."/>
            <person name="Morin E."/>
            <person name="Otillar R."/>
            <person name="Lindquist E.A."/>
            <person name="Sun H."/>
            <person name="LaButti K.M."/>
            <person name="Schmutz J."/>
            <person name="Jabbour D."/>
            <person name="Luo H."/>
            <person name="Baker S.E."/>
            <person name="Pisabarro A.G."/>
            <person name="Walton J.D."/>
            <person name="Blanchette R.A."/>
            <person name="Henrissat B."/>
            <person name="Martin F."/>
            <person name="Cullen D."/>
            <person name="Hibbett D.S."/>
            <person name="Grigoriev I.V."/>
        </authorList>
    </citation>
    <scope>NUCLEOTIDE SEQUENCE [LARGE SCALE GENOMIC DNA]</scope>
    <source>
        <strain evidence="2">CBS 339.88</strain>
    </source>
</reference>
<name>A0A067SKM2_GALM3</name>
<dbReference type="Proteomes" id="UP000027222">
    <property type="component" value="Unassembled WGS sequence"/>
</dbReference>
<sequence length="200" mass="22137">MRNRADILLSKKTRTVSEPVYDGRWVASAPADTRAPLIQLYHPDFGHFQDEFTNEDVELPAEVVRVTTRFMGAVSGVYKNESSGGRIVGAQALMVGEVAAICVEEDNKEFGNDDPSNQAGLSYGRYWAQPNHAKIRENSCCPSFLIAITGASIAIQGAVWADKMIVQRLTDNIWLAHDTIFNDEAAYRNARVLYALARSL</sequence>
<organism evidence="1 2">
    <name type="scientific">Galerina marginata (strain CBS 339.88)</name>
    <dbReference type="NCBI Taxonomy" id="685588"/>
    <lineage>
        <taxon>Eukaryota</taxon>
        <taxon>Fungi</taxon>
        <taxon>Dikarya</taxon>
        <taxon>Basidiomycota</taxon>
        <taxon>Agaricomycotina</taxon>
        <taxon>Agaricomycetes</taxon>
        <taxon>Agaricomycetidae</taxon>
        <taxon>Agaricales</taxon>
        <taxon>Agaricineae</taxon>
        <taxon>Strophariaceae</taxon>
        <taxon>Galerina</taxon>
    </lineage>
</organism>
<protein>
    <submittedName>
        <fullName evidence="1">Uncharacterized protein</fullName>
    </submittedName>
</protein>
<gene>
    <name evidence="1" type="ORF">GALMADRAFT_786775</name>
</gene>
<dbReference type="HOGENOM" id="CLU_076803_0_0_1"/>